<dbReference type="EMBL" id="BAAAKW010000002">
    <property type="protein sequence ID" value="GAA1205613.1"/>
    <property type="molecule type" value="Genomic_DNA"/>
</dbReference>
<keyword evidence="4" id="KW-1185">Reference proteome</keyword>
<dbReference type="RefSeq" id="WP_343922181.1">
    <property type="nucleotide sequence ID" value="NZ_BAAAKW010000002.1"/>
</dbReference>
<keyword evidence="2" id="KW-0472">Membrane</keyword>
<protein>
    <recommendedName>
        <fullName evidence="5">Septum formation initiator family protein</fullName>
    </recommendedName>
</protein>
<dbReference type="Proteomes" id="UP001500943">
    <property type="component" value="Unassembled WGS sequence"/>
</dbReference>
<accession>A0ABN1VCN3</accession>
<keyword evidence="2" id="KW-1133">Transmembrane helix</keyword>
<sequence length="168" mass="18631">MARRVRAKKVAVSLPEESAPEHWLRTIRFSGFTVLMLGLLILAVIVLAPNLRILIEQQQTIAQLQTEVDEAQESVDDLNENAARWNDRAYIESQARDRLYYVYPGEVSYLVTGEAADVTTNDGVPVSTSIQTTKIDWVQTLVSSIYTAGLTEDAPDKLTAPVIEGPTQ</sequence>
<gene>
    <name evidence="3" type="ORF">GCM10009655_00800</name>
</gene>
<keyword evidence="1" id="KW-0175">Coiled coil</keyword>
<organism evidence="3 4">
    <name type="scientific">Rhodoglobus aureus</name>
    <dbReference type="NCBI Taxonomy" id="191497"/>
    <lineage>
        <taxon>Bacteria</taxon>
        <taxon>Bacillati</taxon>
        <taxon>Actinomycetota</taxon>
        <taxon>Actinomycetes</taxon>
        <taxon>Micrococcales</taxon>
        <taxon>Microbacteriaceae</taxon>
        <taxon>Rhodoglobus</taxon>
    </lineage>
</organism>
<feature type="transmembrane region" description="Helical" evidence="2">
    <location>
        <begin position="29"/>
        <end position="48"/>
    </location>
</feature>
<dbReference type="InterPro" id="IPR007060">
    <property type="entry name" value="FtsL/DivIC"/>
</dbReference>
<name>A0ABN1VCN3_9MICO</name>
<feature type="coiled-coil region" evidence="1">
    <location>
        <begin position="54"/>
        <end position="88"/>
    </location>
</feature>
<dbReference type="Pfam" id="PF04977">
    <property type="entry name" value="DivIC"/>
    <property type="match status" value="1"/>
</dbReference>
<comment type="caution">
    <text evidence="3">The sequence shown here is derived from an EMBL/GenBank/DDBJ whole genome shotgun (WGS) entry which is preliminary data.</text>
</comment>
<reference evidence="3 4" key="1">
    <citation type="journal article" date="2019" name="Int. J. Syst. Evol. Microbiol.">
        <title>The Global Catalogue of Microorganisms (GCM) 10K type strain sequencing project: providing services to taxonomists for standard genome sequencing and annotation.</title>
        <authorList>
            <consortium name="The Broad Institute Genomics Platform"/>
            <consortium name="The Broad Institute Genome Sequencing Center for Infectious Disease"/>
            <person name="Wu L."/>
            <person name="Ma J."/>
        </authorList>
    </citation>
    <scope>NUCLEOTIDE SEQUENCE [LARGE SCALE GENOMIC DNA]</scope>
    <source>
        <strain evidence="3 4">JCM 12762</strain>
    </source>
</reference>
<evidence type="ECO:0000256" key="1">
    <source>
        <dbReference type="SAM" id="Coils"/>
    </source>
</evidence>
<evidence type="ECO:0000313" key="3">
    <source>
        <dbReference type="EMBL" id="GAA1205613.1"/>
    </source>
</evidence>
<keyword evidence="2" id="KW-0812">Transmembrane</keyword>
<evidence type="ECO:0008006" key="5">
    <source>
        <dbReference type="Google" id="ProtNLM"/>
    </source>
</evidence>
<evidence type="ECO:0000256" key="2">
    <source>
        <dbReference type="SAM" id="Phobius"/>
    </source>
</evidence>
<evidence type="ECO:0000313" key="4">
    <source>
        <dbReference type="Proteomes" id="UP001500943"/>
    </source>
</evidence>
<proteinExistence type="predicted"/>